<evidence type="ECO:0000313" key="2">
    <source>
        <dbReference type="Proteomes" id="UP000223913"/>
    </source>
</evidence>
<accession>A0A2D0N7L3</accession>
<dbReference type="RefSeq" id="WP_099152086.1">
    <property type="nucleotide sequence ID" value="NZ_PDUD01000025.1"/>
</dbReference>
<protein>
    <submittedName>
        <fullName evidence="1">Uncharacterized protein</fullName>
    </submittedName>
</protein>
<dbReference type="OrthoDB" id="9803432at2"/>
<name>A0A2D0N7L3_FLAN2</name>
<dbReference type="Proteomes" id="UP000223913">
    <property type="component" value="Unassembled WGS sequence"/>
</dbReference>
<comment type="caution">
    <text evidence="1">The sequence shown here is derived from an EMBL/GenBank/DDBJ whole genome shotgun (WGS) entry which is preliminary data.</text>
</comment>
<dbReference type="EMBL" id="PDUD01000025">
    <property type="protein sequence ID" value="PHN04512.1"/>
    <property type="molecule type" value="Genomic_DNA"/>
</dbReference>
<sequence length="95" mass="11153">MIREYDLSDPTDLEMLKSDFEMYSADEWQEFIDFSLEDGNKRKISYDERGCLMTARKKATYHSHPTVKQMVWALKIADKIEEIKKGGGKEPTEKE</sequence>
<proteinExistence type="predicted"/>
<evidence type="ECO:0000313" key="1">
    <source>
        <dbReference type="EMBL" id="PHN04512.1"/>
    </source>
</evidence>
<gene>
    <name evidence="1" type="ORF">CRP01_21135</name>
</gene>
<reference evidence="1 2" key="1">
    <citation type="submission" date="2017-10" db="EMBL/GenBank/DDBJ databases">
        <title>The draft genome sequence of Lewinella nigricans NBRC 102662.</title>
        <authorList>
            <person name="Wang K."/>
        </authorList>
    </citation>
    <scope>NUCLEOTIDE SEQUENCE [LARGE SCALE GENOMIC DNA]</scope>
    <source>
        <strain evidence="1 2">NBRC 102662</strain>
    </source>
</reference>
<organism evidence="1 2">
    <name type="scientific">Flavilitoribacter nigricans (strain ATCC 23147 / DSM 23189 / NBRC 102662 / NCIMB 1420 / SS-2)</name>
    <name type="common">Lewinella nigricans</name>
    <dbReference type="NCBI Taxonomy" id="1122177"/>
    <lineage>
        <taxon>Bacteria</taxon>
        <taxon>Pseudomonadati</taxon>
        <taxon>Bacteroidota</taxon>
        <taxon>Saprospiria</taxon>
        <taxon>Saprospirales</taxon>
        <taxon>Lewinellaceae</taxon>
        <taxon>Flavilitoribacter</taxon>
    </lineage>
</organism>
<dbReference type="AlphaFoldDB" id="A0A2D0N7L3"/>
<keyword evidence="2" id="KW-1185">Reference proteome</keyword>